<proteinExistence type="predicted"/>
<dbReference type="InterPro" id="IPR040079">
    <property type="entry name" value="Glutathione_S-Trfase"/>
</dbReference>
<dbReference type="EMBL" id="SJFN01000044">
    <property type="protein sequence ID" value="TBW33420.1"/>
    <property type="molecule type" value="Genomic_DNA"/>
</dbReference>
<dbReference type="InterPro" id="IPR004045">
    <property type="entry name" value="Glutathione_S-Trfase_N"/>
</dbReference>
<name>A0A4Q9VEZ6_9HYPH</name>
<dbReference type="Pfam" id="PF13410">
    <property type="entry name" value="GST_C_2"/>
    <property type="match status" value="1"/>
</dbReference>
<dbReference type="PROSITE" id="PS50404">
    <property type="entry name" value="GST_NTER"/>
    <property type="match status" value="1"/>
</dbReference>
<dbReference type="AlphaFoldDB" id="A0A4Q9VEZ6"/>
<reference evidence="2 3" key="1">
    <citation type="submission" date="2019-02" db="EMBL/GenBank/DDBJ databases">
        <title>Siculibacillus lacustris gen. nov., sp. nov., a new rosette-forming bacterium isolated from a freshwater crater lake (Lake St. Ana, Romania).</title>
        <authorList>
            <person name="Felfoldi T."/>
            <person name="Marton Z."/>
            <person name="Szabo A."/>
            <person name="Mentes A."/>
            <person name="Boka K."/>
            <person name="Marialigeti K."/>
            <person name="Mathe I."/>
            <person name="Koncz M."/>
            <person name="Schumann P."/>
            <person name="Toth E."/>
        </authorList>
    </citation>
    <scope>NUCLEOTIDE SEQUENCE [LARGE SCALE GENOMIC DNA]</scope>
    <source>
        <strain evidence="2 3">SA-279</strain>
    </source>
</reference>
<dbReference type="SUPFAM" id="SSF52833">
    <property type="entry name" value="Thioredoxin-like"/>
    <property type="match status" value="1"/>
</dbReference>
<evidence type="ECO:0000313" key="3">
    <source>
        <dbReference type="Proteomes" id="UP000292781"/>
    </source>
</evidence>
<protein>
    <submittedName>
        <fullName evidence="2">Glutathione S-transferase family protein</fullName>
    </submittedName>
</protein>
<sequence>MITLCGFGVSNYYNKLKIVLLEKNIAFDEKTIYPWERDAFRDSSPLGRIPYVETEHGSLSESQVILDYLEDAHPETPLYPAGAFARAKCRELIQHLELNVEWVNRRLYKQAFFGGEVSEEIRREVRDKLAAGLEAVGRLASFSPFVFGATFTAADCVAYVHLDYVRSATLEVYGEDLLARHLPAAAAYLAFVAERPHVRRAVAERATALATFRALGVAYDG</sequence>
<evidence type="ECO:0000259" key="1">
    <source>
        <dbReference type="PROSITE" id="PS50404"/>
    </source>
</evidence>
<dbReference type="SFLD" id="SFLDS00019">
    <property type="entry name" value="Glutathione_Transferase_(cytos"/>
    <property type="match status" value="1"/>
</dbReference>
<dbReference type="OrthoDB" id="9782992at2"/>
<dbReference type="Gene3D" id="1.20.1050.10">
    <property type="match status" value="1"/>
</dbReference>
<dbReference type="Gene3D" id="3.40.30.10">
    <property type="entry name" value="Glutaredoxin"/>
    <property type="match status" value="1"/>
</dbReference>
<dbReference type="SUPFAM" id="SSF47616">
    <property type="entry name" value="GST C-terminal domain-like"/>
    <property type="match status" value="1"/>
</dbReference>
<evidence type="ECO:0000313" key="2">
    <source>
        <dbReference type="EMBL" id="TBW33420.1"/>
    </source>
</evidence>
<dbReference type="Pfam" id="PF13417">
    <property type="entry name" value="GST_N_3"/>
    <property type="match status" value="1"/>
</dbReference>
<dbReference type="CDD" id="cd00570">
    <property type="entry name" value="GST_N_family"/>
    <property type="match status" value="1"/>
</dbReference>
<keyword evidence="2" id="KW-0808">Transferase</keyword>
<organism evidence="2 3">
    <name type="scientific">Siculibacillus lacustris</name>
    <dbReference type="NCBI Taxonomy" id="1549641"/>
    <lineage>
        <taxon>Bacteria</taxon>
        <taxon>Pseudomonadati</taxon>
        <taxon>Pseudomonadota</taxon>
        <taxon>Alphaproteobacteria</taxon>
        <taxon>Hyphomicrobiales</taxon>
        <taxon>Ancalomicrobiaceae</taxon>
        <taxon>Siculibacillus</taxon>
    </lineage>
</organism>
<dbReference type="PANTHER" id="PTHR43968">
    <property type="match status" value="1"/>
</dbReference>
<dbReference type="Proteomes" id="UP000292781">
    <property type="component" value="Unassembled WGS sequence"/>
</dbReference>
<dbReference type="InterPro" id="IPR036249">
    <property type="entry name" value="Thioredoxin-like_sf"/>
</dbReference>
<dbReference type="PANTHER" id="PTHR43968:SF6">
    <property type="entry name" value="GLUTATHIONE S-TRANSFERASE OMEGA"/>
    <property type="match status" value="1"/>
</dbReference>
<accession>A0A4Q9VEZ6</accession>
<feature type="domain" description="GST N-terminal" evidence="1">
    <location>
        <begin position="1"/>
        <end position="77"/>
    </location>
</feature>
<comment type="caution">
    <text evidence="2">The sequence shown here is derived from an EMBL/GenBank/DDBJ whole genome shotgun (WGS) entry which is preliminary data.</text>
</comment>
<dbReference type="InterPro" id="IPR050983">
    <property type="entry name" value="GST_Omega/HSP26"/>
</dbReference>
<dbReference type="GO" id="GO:0016740">
    <property type="term" value="F:transferase activity"/>
    <property type="evidence" value="ECO:0007669"/>
    <property type="project" value="UniProtKB-KW"/>
</dbReference>
<dbReference type="GO" id="GO:0005737">
    <property type="term" value="C:cytoplasm"/>
    <property type="evidence" value="ECO:0007669"/>
    <property type="project" value="TreeGrafter"/>
</dbReference>
<dbReference type="InterPro" id="IPR036282">
    <property type="entry name" value="Glutathione-S-Trfase_C_sf"/>
</dbReference>
<keyword evidence="3" id="KW-1185">Reference proteome</keyword>
<gene>
    <name evidence="2" type="ORF">EYW49_20355</name>
</gene>
<dbReference type="RefSeq" id="WP_131311468.1">
    <property type="nucleotide sequence ID" value="NZ_SJFN01000044.1"/>
</dbReference>